<evidence type="ECO:0000313" key="2">
    <source>
        <dbReference type="EMBL" id="BDB31005.1"/>
    </source>
</evidence>
<geneLocation type="plasmid" evidence="2 3">
    <name>pNUITM-VK2</name>
</geneLocation>
<accession>A0A1B1LQH8</accession>
<dbReference type="AlphaFoldDB" id="A0A1B1LQH8"/>
<proteinExistence type="predicted"/>
<geneLocation type="plasmid" evidence="1">
    <name>pKP04VIM</name>
</geneLocation>
<dbReference type="PATRIC" id="fig|573.1650.peg.5653"/>
<sequence>MKTSIAPILFGRNIANISEKHFTPWFCPYDHYPGLVLASTITVPYSPSPDWFLGEEQCGGHSCNQFRAAIKPLQIIPQSQVQGDLELIASEGFEPGTLDYFSLADDEVQKRVRLNYQSFVMNLGLTCSDENVLLLTQPLYPLDATESNLRALTTDQTCLSGLTDTTGLVIFVVGVNCD</sequence>
<evidence type="ECO:0000313" key="1">
    <source>
        <dbReference type="EMBL" id="ANS55318.1"/>
    </source>
</evidence>
<dbReference type="EMBL" id="KU318421">
    <property type="protein sequence ID" value="ANS55318.1"/>
    <property type="molecule type" value="Genomic_DNA"/>
</dbReference>
<name>A0A1B1LQH8_KLEPN</name>
<protein>
    <submittedName>
        <fullName evidence="1">Uncharacterized protein</fullName>
    </submittedName>
</protein>
<reference evidence="1" key="1">
    <citation type="submission" date="2015-12" db="EMBL/GenBank/DDBJ databases">
        <title>Klebsiella pneumoniae strain KP04 plasmid pKP04VIM, complete sequence.</title>
        <authorList>
            <person name="Li R."/>
            <person name="Lin D."/>
            <person name="Chen C."/>
        </authorList>
    </citation>
    <scope>NUCLEOTIDE SEQUENCE</scope>
    <source>
        <plasmid evidence="1">pKP04VIM</plasmid>
    </source>
</reference>
<organism evidence="1">
    <name type="scientific">Klebsiella pneumoniae</name>
    <dbReference type="NCBI Taxonomy" id="573"/>
    <lineage>
        <taxon>Bacteria</taxon>
        <taxon>Pseudomonadati</taxon>
        <taxon>Pseudomonadota</taxon>
        <taxon>Gammaproteobacteria</taxon>
        <taxon>Enterobacterales</taxon>
        <taxon>Enterobacteriaceae</taxon>
        <taxon>Klebsiella/Raoultella group</taxon>
        <taxon>Klebsiella</taxon>
        <taxon>Klebsiella pneumoniae complex</taxon>
    </lineage>
</organism>
<keyword evidence="1" id="KW-0614">Plasmid</keyword>
<gene>
    <name evidence="2" type="ORF">NUITMVK2_1190</name>
</gene>
<dbReference type="GeneID" id="93756883"/>
<dbReference type="RefSeq" id="WP_014839965.1">
    <property type="nucleotide sequence ID" value="NZ_AP018583.1"/>
</dbReference>
<reference evidence="2 3" key="2">
    <citation type="submission" date="2021-09" db="EMBL/GenBank/DDBJ databases">
        <title>Whole genome sequencing of antimicrobial-resistant bacteria isolated from aquatic animals, plants, and environment in Asia.</title>
        <authorList>
            <person name="Hirabayashi A."/>
            <person name="Suzuki M."/>
        </authorList>
    </citation>
    <scope>NUCLEOTIDE SEQUENCE [LARGE SCALE GENOMIC DNA]</scope>
    <source>
        <strain evidence="2 3">NUITM-VK2</strain>
        <plasmid evidence="2 3">pNUITM-VK2</plasmid>
    </source>
</reference>
<evidence type="ECO:0000313" key="3">
    <source>
        <dbReference type="Proteomes" id="UP001319930"/>
    </source>
</evidence>
<dbReference type="Proteomes" id="UP001319930">
    <property type="component" value="Plasmid pNUITM-VK2"/>
</dbReference>
<dbReference type="EMBL" id="AP025164">
    <property type="protein sequence ID" value="BDB31005.1"/>
    <property type="molecule type" value="Genomic_DNA"/>
</dbReference>